<dbReference type="Proteomes" id="UP001300763">
    <property type="component" value="Unassembled WGS sequence"/>
</dbReference>
<evidence type="ECO:0000256" key="11">
    <source>
        <dbReference type="ARBA" id="ARBA00023268"/>
    </source>
</evidence>
<feature type="domain" description="Riboflavin kinase" evidence="15">
    <location>
        <begin position="191"/>
        <end position="315"/>
    </location>
</feature>
<keyword evidence="7 14" id="KW-0547">Nucleotide-binding</keyword>
<dbReference type="EMBL" id="JAQZAO010000001">
    <property type="protein sequence ID" value="MDD7964273.1"/>
    <property type="molecule type" value="Genomic_DNA"/>
</dbReference>
<evidence type="ECO:0000313" key="17">
    <source>
        <dbReference type="Proteomes" id="UP001300763"/>
    </source>
</evidence>
<keyword evidence="3 14" id="KW-0285">Flavoprotein</keyword>
<comment type="catalytic activity">
    <reaction evidence="12 14">
        <text>riboflavin + ATP = FMN + ADP + H(+)</text>
        <dbReference type="Rhea" id="RHEA:14357"/>
        <dbReference type="ChEBI" id="CHEBI:15378"/>
        <dbReference type="ChEBI" id="CHEBI:30616"/>
        <dbReference type="ChEBI" id="CHEBI:57986"/>
        <dbReference type="ChEBI" id="CHEBI:58210"/>
        <dbReference type="ChEBI" id="CHEBI:456216"/>
        <dbReference type="EC" id="2.7.1.26"/>
    </reaction>
</comment>
<evidence type="ECO:0000256" key="14">
    <source>
        <dbReference type="PIRNR" id="PIRNR004491"/>
    </source>
</evidence>
<organism evidence="16 17">
    <name type="scientific">Actinomycetospora lemnae</name>
    <dbReference type="NCBI Taxonomy" id="3019891"/>
    <lineage>
        <taxon>Bacteria</taxon>
        <taxon>Bacillati</taxon>
        <taxon>Actinomycetota</taxon>
        <taxon>Actinomycetes</taxon>
        <taxon>Pseudonocardiales</taxon>
        <taxon>Pseudonocardiaceae</taxon>
        <taxon>Actinomycetospora</taxon>
    </lineage>
</organism>
<dbReference type="NCBIfam" id="NF004160">
    <property type="entry name" value="PRK05627.1-3"/>
    <property type="match status" value="1"/>
</dbReference>
<dbReference type="Gene3D" id="3.40.50.620">
    <property type="entry name" value="HUPs"/>
    <property type="match status" value="1"/>
</dbReference>
<dbReference type="PANTHER" id="PTHR22749:SF6">
    <property type="entry name" value="RIBOFLAVIN KINASE"/>
    <property type="match status" value="1"/>
</dbReference>
<comment type="catalytic activity">
    <reaction evidence="13 14">
        <text>FMN + ATP + H(+) = FAD + diphosphate</text>
        <dbReference type="Rhea" id="RHEA:17237"/>
        <dbReference type="ChEBI" id="CHEBI:15378"/>
        <dbReference type="ChEBI" id="CHEBI:30616"/>
        <dbReference type="ChEBI" id="CHEBI:33019"/>
        <dbReference type="ChEBI" id="CHEBI:57692"/>
        <dbReference type="ChEBI" id="CHEBI:58210"/>
        <dbReference type="EC" id="2.7.7.2"/>
    </reaction>
</comment>
<dbReference type="PIRSF" id="PIRSF004491">
    <property type="entry name" value="FAD_Synth"/>
    <property type="match status" value="1"/>
</dbReference>
<dbReference type="GO" id="GO:0003919">
    <property type="term" value="F:FMN adenylyltransferase activity"/>
    <property type="evidence" value="ECO:0007669"/>
    <property type="project" value="UniProtKB-EC"/>
</dbReference>
<dbReference type="SUPFAM" id="SSF52374">
    <property type="entry name" value="Nucleotidylyl transferase"/>
    <property type="match status" value="1"/>
</dbReference>
<evidence type="ECO:0000256" key="1">
    <source>
        <dbReference type="ARBA" id="ARBA00004726"/>
    </source>
</evidence>
<dbReference type="NCBIfam" id="TIGR00083">
    <property type="entry name" value="ribF"/>
    <property type="match status" value="1"/>
</dbReference>
<dbReference type="InterPro" id="IPR023468">
    <property type="entry name" value="Riboflavin_kinase"/>
</dbReference>
<evidence type="ECO:0000256" key="2">
    <source>
        <dbReference type="ARBA" id="ARBA00005201"/>
    </source>
</evidence>
<gene>
    <name evidence="16" type="ORF">PGB27_02835</name>
</gene>
<comment type="similarity">
    <text evidence="14">Belongs to the ribF family.</text>
</comment>
<dbReference type="CDD" id="cd02064">
    <property type="entry name" value="FAD_synthetase_N"/>
    <property type="match status" value="1"/>
</dbReference>
<name>A0ABT5SN52_9PSEU</name>
<keyword evidence="9 14" id="KW-0274">FAD</keyword>
<evidence type="ECO:0000256" key="6">
    <source>
        <dbReference type="ARBA" id="ARBA00022695"/>
    </source>
</evidence>
<dbReference type="EC" id="2.7.1.26" evidence="14"/>
<keyword evidence="4 14" id="KW-0288">FMN</keyword>
<proteinExistence type="inferred from homology"/>
<comment type="caution">
    <text evidence="16">The sequence shown here is derived from an EMBL/GenBank/DDBJ whole genome shotgun (WGS) entry which is preliminary data.</text>
</comment>
<dbReference type="SUPFAM" id="SSF82114">
    <property type="entry name" value="Riboflavin kinase-like"/>
    <property type="match status" value="1"/>
</dbReference>
<dbReference type="InterPro" id="IPR014729">
    <property type="entry name" value="Rossmann-like_a/b/a_fold"/>
</dbReference>
<evidence type="ECO:0000313" key="16">
    <source>
        <dbReference type="EMBL" id="MDD7964273.1"/>
    </source>
</evidence>
<dbReference type="InterPro" id="IPR015865">
    <property type="entry name" value="Riboflavin_kinase_bac/euk"/>
</dbReference>
<dbReference type="EC" id="2.7.7.2" evidence="14"/>
<keyword evidence="8 14" id="KW-0418">Kinase</keyword>
<sequence>MQRWRGLDGVPSGWGRCVVTIGVFDGVHRGHQQLIGRAIAHARELGLPTVLITFDPHPASVLRPGTHPARLTTLTRRAELVAELGVDAFWVLPFTPDLARVAPDEFVHELLVDRLHAAMVVVGRNFTFGYKAAGDVAELVRLGQRFGFAAEGVDLVTEPIGGAVSGSTVTFSSTYVRACISAGDVRAAAEALGRPHRLEGVVVRGDQRGRELGYPTANVDCGEHAAIPADGVYACWFHHQGRVLPAATSVGTNPTFSGRVRTVEVFVLDSDEDLYGARVGVDFVERLRGMDRFDSVDELVVAMDGDVARTREVLGI</sequence>
<dbReference type="GO" id="GO:0008531">
    <property type="term" value="F:riboflavin kinase activity"/>
    <property type="evidence" value="ECO:0007669"/>
    <property type="project" value="UniProtKB-EC"/>
</dbReference>
<dbReference type="Pfam" id="PF06574">
    <property type="entry name" value="FAD_syn"/>
    <property type="match status" value="1"/>
</dbReference>
<reference evidence="16 17" key="1">
    <citation type="submission" date="2023-02" db="EMBL/GenBank/DDBJ databases">
        <title>Genome sequencing required for Actinomycetospora new species description.</title>
        <authorList>
            <person name="Saimee Y."/>
            <person name="Duangmal K."/>
        </authorList>
    </citation>
    <scope>NUCLEOTIDE SEQUENCE [LARGE SCALE GENOMIC DNA]</scope>
    <source>
        <strain evidence="16 17">DW7H6</strain>
    </source>
</reference>
<dbReference type="PANTHER" id="PTHR22749">
    <property type="entry name" value="RIBOFLAVIN KINASE/FMN ADENYLYLTRANSFERASE"/>
    <property type="match status" value="1"/>
</dbReference>
<dbReference type="NCBIfam" id="TIGR00125">
    <property type="entry name" value="cyt_tran_rel"/>
    <property type="match status" value="1"/>
</dbReference>
<keyword evidence="5 14" id="KW-0808">Transferase</keyword>
<dbReference type="InterPro" id="IPR002606">
    <property type="entry name" value="Riboflavin_kinase_bac"/>
</dbReference>
<evidence type="ECO:0000256" key="3">
    <source>
        <dbReference type="ARBA" id="ARBA00022630"/>
    </source>
</evidence>
<evidence type="ECO:0000256" key="7">
    <source>
        <dbReference type="ARBA" id="ARBA00022741"/>
    </source>
</evidence>
<evidence type="ECO:0000256" key="12">
    <source>
        <dbReference type="ARBA" id="ARBA00047880"/>
    </source>
</evidence>
<evidence type="ECO:0000256" key="13">
    <source>
        <dbReference type="ARBA" id="ARBA00049494"/>
    </source>
</evidence>
<accession>A0ABT5SN52</accession>
<dbReference type="Gene3D" id="2.40.30.30">
    <property type="entry name" value="Riboflavin kinase-like"/>
    <property type="match status" value="1"/>
</dbReference>
<keyword evidence="10 14" id="KW-0067">ATP-binding</keyword>
<keyword evidence="6 14" id="KW-0548">Nucleotidyltransferase</keyword>
<dbReference type="InterPro" id="IPR004821">
    <property type="entry name" value="Cyt_trans-like"/>
</dbReference>
<comment type="pathway">
    <text evidence="2 14">Cofactor biosynthesis; FMN biosynthesis; FMN from riboflavin (ATP route): step 1/1.</text>
</comment>
<evidence type="ECO:0000259" key="15">
    <source>
        <dbReference type="SMART" id="SM00904"/>
    </source>
</evidence>
<evidence type="ECO:0000256" key="10">
    <source>
        <dbReference type="ARBA" id="ARBA00022840"/>
    </source>
</evidence>
<keyword evidence="17" id="KW-1185">Reference proteome</keyword>
<dbReference type="RefSeq" id="WP_274198812.1">
    <property type="nucleotide sequence ID" value="NZ_JAQZAO010000001.1"/>
</dbReference>
<dbReference type="Pfam" id="PF01687">
    <property type="entry name" value="Flavokinase"/>
    <property type="match status" value="1"/>
</dbReference>
<evidence type="ECO:0000256" key="8">
    <source>
        <dbReference type="ARBA" id="ARBA00022777"/>
    </source>
</evidence>
<evidence type="ECO:0000256" key="9">
    <source>
        <dbReference type="ARBA" id="ARBA00022827"/>
    </source>
</evidence>
<evidence type="ECO:0000256" key="4">
    <source>
        <dbReference type="ARBA" id="ARBA00022643"/>
    </source>
</evidence>
<protein>
    <recommendedName>
        <fullName evidence="14">Riboflavin biosynthesis protein</fullName>
    </recommendedName>
    <domain>
        <recommendedName>
            <fullName evidence="14">Riboflavin kinase</fullName>
            <ecNumber evidence="14">2.7.1.26</ecNumber>
        </recommendedName>
        <alternativeName>
            <fullName evidence="14">Flavokinase</fullName>
        </alternativeName>
    </domain>
    <domain>
        <recommendedName>
            <fullName evidence="14">FMN adenylyltransferase</fullName>
            <ecNumber evidence="14">2.7.7.2</ecNumber>
        </recommendedName>
        <alternativeName>
            <fullName evidence="14">FAD pyrophosphorylase</fullName>
        </alternativeName>
        <alternativeName>
            <fullName evidence="14">FAD synthase</fullName>
        </alternativeName>
    </domain>
</protein>
<dbReference type="InterPro" id="IPR023465">
    <property type="entry name" value="Riboflavin_kinase_dom_sf"/>
</dbReference>
<dbReference type="SMART" id="SM00904">
    <property type="entry name" value="Flavokinase"/>
    <property type="match status" value="1"/>
</dbReference>
<evidence type="ECO:0000256" key="5">
    <source>
        <dbReference type="ARBA" id="ARBA00022679"/>
    </source>
</evidence>
<dbReference type="InterPro" id="IPR015864">
    <property type="entry name" value="FAD_synthase"/>
</dbReference>
<comment type="pathway">
    <text evidence="1 14">Cofactor biosynthesis; FAD biosynthesis; FAD from FMN: step 1/1.</text>
</comment>
<keyword evidence="11" id="KW-0511">Multifunctional enzyme</keyword>